<dbReference type="EMBL" id="CP095063">
    <property type="protein sequence ID" value="UOQ68785.1"/>
    <property type="molecule type" value="Genomic_DNA"/>
</dbReference>
<gene>
    <name evidence="2" type="ORF">MUN86_25220</name>
</gene>
<dbReference type="Gene3D" id="2.130.10.10">
    <property type="entry name" value="YVTN repeat-like/Quinoprotein amine dehydrogenase"/>
    <property type="match status" value="2"/>
</dbReference>
<dbReference type="PANTHER" id="PTHR43547:SF2">
    <property type="entry name" value="HYBRID SIGNAL TRANSDUCTION HISTIDINE KINASE C"/>
    <property type="match status" value="1"/>
</dbReference>
<evidence type="ECO:0000313" key="2">
    <source>
        <dbReference type="EMBL" id="UOQ68785.1"/>
    </source>
</evidence>
<geneLocation type="plasmid" evidence="2 3">
    <name>unnamed2</name>
</geneLocation>
<dbReference type="Proteomes" id="UP000830401">
    <property type="component" value="Plasmid unnamed2"/>
</dbReference>
<reference evidence="2" key="1">
    <citation type="submission" date="2022-04" db="EMBL/GenBank/DDBJ databases">
        <title>Hymenobacter sp. isolated from the air.</title>
        <authorList>
            <person name="Won M."/>
            <person name="Lee C.-M."/>
            <person name="Woen H.-Y."/>
            <person name="Kwon S.-W."/>
        </authorList>
    </citation>
    <scope>NUCLEOTIDE SEQUENCE</scope>
    <source>
        <strain evidence="2">5420S-77</strain>
        <plasmid evidence="2">unnamed2</plasmid>
    </source>
</reference>
<protein>
    <recommendedName>
        <fullName evidence="4">Histidine kinase</fullName>
    </recommendedName>
</protein>
<evidence type="ECO:0000256" key="1">
    <source>
        <dbReference type="ARBA" id="ARBA00022553"/>
    </source>
</evidence>
<sequence length="724" mass="80276">MSRKLYYPRYEVNIRTFLLLMVGVFLLVGKTSSAQTRDIKFTALTAKDGLTSNTVNVILKDRYGLLWLATDGGLKKYDGQSFRTYQLKAPAVGSVQSNDVTALHEDQTGRIWVGSMGGGLFTYNRSLDVFTPYQAAPLDNKYIKSLCSDAAGNIWVASIAGVQILAPQTNKITRVSLLPPDQASTLNPWCVYKDRRHRIWIGTERGLYCYSSAGTPIRSFRREQARPRSLVGDTVNTIAEDQRGRLWIGTSNGLSQLADDEASFTNFKFNYRDPHTIGSNIIYTIAADQDGTIWLGTEGGLDIMDVQSGMVSRQAHNSRDPYSLNSKSVRSLLIDRQGIHWIGTYQGGISKYDQNLTLFNVERSSELDPFGLNSPAVTAFAENRNGEIFVGTDGGGLNVYNLKTRLFRHVDIKSRERINLAGLPILSMLLDRHDQLWIGTFGHGLFIYNTRTGSYEQLLAKRGASQLNSDDIFCLKEDHNGTIWIGTNGGGVNVYDPNTKRISKFTARPKTAEDKLLPINNYIRAIEEDSNGNIWIGSAGSGIAVYHPVDQQFTVYNTARTGLALDRINTFGRDHRGVMWIGTAGDGLYQFDTRSSKLTAFPKQKGLLDGFIHKILEDQEGHVWISTNQGVSRLNTAHNNFTNYSPDNGLQGKAFLNNSGIKSANGSLFFGGLEGFNYFNPAHIKVNRNIPPVLLTDLKVDNKSVVAGLQSPCIKPLPLPRQSI</sequence>
<dbReference type="InterPro" id="IPR011110">
    <property type="entry name" value="Reg_prop"/>
</dbReference>
<keyword evidence="2" id="KW-0614">Plasmid</keyword>
<name>A0ABY4GCY6_9BACT</name>
<dbReference type="InterPro" id="IPR015943">
    <property type="entry name" value="WD40/YVTN_repeat-like_dom_sf"/>
</dbReference>
<keyword evidence="1" id="KW-0597">Phosphoprotein</keyword>
<evidence type="ECO:0008006" key="4">
    <source>
        <dbReference type="Google" id="ProtNLM"/>
    </source>
</evidence>
<dbReference type="SUPFAM" id="SSF63829">
    <property type="entry name" value="Calcium-dependent phosphotriesterase"/>
    <property type="match status" value="2"/>
</dbReference>
<dbReference type="PANTHER" id="PTHR43547">
    <property type="entry name" value="TWO-COMPONENT HISTIDINE KINASE"/>
    <property type="match status" value="1"/>
</dbReference>
<organism evidence="2 3">
    <name type="scientific">Hymenobacter volaticus</name>
    <dbReference type="NCBI Taxonomy" id="2932254"/>
    <lineage>
        <taxon>Bacteria</taxon>
        <taxon>Pseudomonadati</taxon>
        <taxon>Bacteroidota</taxon>
        <taxon>Cytophagia</taxon>
        <taxon>Cytophagales</taxon>
        <taxon>Hymenobacteraceae</taxon>
        <taxon>Hymenobacter</taxon>
    </lineage>
</organism>
<keyword evidence="3" id="KW-1185">Reference proteome</keyword>
<accession>A0ABY4GCY6</accession>
<dbReference type="RefSeq" id="WP_245126324.1">
    <property type="nucleotide sequence ID" value="NZ_CP095063.1"/>
</dbReference>
<dbReference type="Pfam" id="PF07494">
    <property type="entry name" value="Reg_prop"/>
    <property type="match status" value="8"/>
</dbReference>
<proteinExistence type="predicted"/>
<evidence type="ECO:0000313" key="3">
    <source>
        <dbReference type="Proteomes" id="UP000830401"/>
    </source>
</evidence>